<evidence type="ECO:0000313" key="2">
    <source>
        <dbReference type="EMBL" id="GHA20385.1"/>
    </source>
</evidence>
<dbReference type="Gene3D" id="2.60.120.200">
    <property type="match status" value="1"/>
</dbReference>
<gene>
    <name evidence="2" type="ORF">GCM10007989_14290</name>
</gene>
<evidence type="ECO:0000313" key="3">
    <source>
        <dbReference type="Proteomes" id="UP000646579"/>
    </source>
</evidence>
<dbReference type="InterPro" id="IPR011460">
    <property type="entry name" value="Lcl_C"/>
</dbReference>
<accession>A0A918VQW6</accession>
<proteinExistence type="predicted"/>
<name>A0A918VQW6_9HYPH</name>
<organism evidence="2 3">
    <name type="scientific">Devosia pacifica</name>
    <dbReference type="NCBI Taxonomy" id="1335967"/>
    <lineage>
        <taxon>Bacteria</taxon>
        <taxon>Pseudomonadati</taxon>
        <taxon>Pseudomonadota</taxon>
        <taxon>Alphaproteobacteria</taxon>
        <taxon>Hyphomicrobiales</taxon>
        <taxon>Devosiaceae</taxon>
        <taxon>Devosia</taxon>
    </lineage>
</organism>
<feature type="domain" description="Lcl C-terminal" evidence="1">
    <location>
        <begin position="263"/>
        <end position="388"/>
    </location>
</feature>
<comment type="caution">
    <text evidence="2">The sequence shown here is derived from an EMBL/GenBank/DDBJ whole genome shotgun (WGS) entry which is preliminary data.</text>
</comment>
<dbReference type="Pfam" id="PF13385">
    <property type="entry name" value="Laminin_G_3"/>
    <property type="match status" value="1"/>
</dbReference>
<protein>
    <recommendedName>
        <fullName evidence="1">Lcl C-terminal domain-containing protein</fullName>
    </recommendedName>
</protein>
<dbReference type="Proteomes" id="UP000646579">
    <property type="component" value="Unassembled WGS sequence"/>
</dbReference>
<evidence type="ECO:0000259" key="1">
    <source>
        <dbReference type="Pfam" id="PF07603"/>
    </source>
</evidence>
<sequence length="389" mass="40887">MVSGGPAASVPGRDGTAIHSAGNNDVECGVLPAAEGVARVTVAGWIKKDSAGSTVYLGNHGDNTDGFHISPNGDGEVYFAVAAPGGSPPGWWEAAGYSLDDAQWHHYVLVFDGTQSSNEMRLKGYVDGQQVDLDFVGTIPSSTPGGNQTWYLLRSVFADYTVDDVRVYDRPLGSAEVERLYLTTGGNSGEGCTAPQGNEGALFYNTRCGVMQYCDGASWIGIGKALDGPTCCPNVGDQCSDGTYYAGAIGGTDVYVSAAAHETTTTWNNGTANYTSTGFTSTTDGPGNTAGLVALADAGAPYEAAMYCDGLSAHGYDDWYLPAIAELDLIWNAGNPTGNVAEQSGYNYWSSSESNAQNAMMFGFSNGVADDDLKDDPMEWGRLIRCVRR</sequence>
<reference evidence="2" key="1">
    <citation type="journal article" date="2014" name="Int. J. Syst. Evol. Microbiol.">
        <title>Complete genome sequence of Corynebacterium casei LMG S-19264T (=DSM 44701T), isolated from a smear-ripened cheese.</title>
        <authorList>
            <consortium name="US DOE Joint Genome Institute (JGI-PGF)"/>
            <person name="Walter F."/>
            <person name="Albersmeier A."/>
            <person name="Kalinowski J."/>
            <person name="Ruckert C."/>
        </authorList>
    </citation>
    <scope>NUCLEOTIDE SEQUENCE</scope>
    <source>
        <strain evidence="2">KCTC 32437</strain>
    </source>
</reference>
<dbReference type="InterPro" id="IPR013320">
    <property type="entry name" value="ConA-like_dom_sf"/>
</dbReference>
<dbReference type="EMBL" id="BMZE01000002">
    <property type="protein sequence ID" value="GHA20385.1"/>
    <property type="molecule type" value="Genomic_DNA"/>
</dbReference>
<keyword evidence="3" id="KW-1185">Reference proteome</keyword>
<dbReference type="SUPFAM" id="SSF49899">
    <property type="entry name" value="Concanavalin A-like lectins/glucanases"/>
    <property type="match status" value="1"/>
</dbReference>
<dbReference type="AlphaFoldDB" id="A0A918VQW6"/>
<dbReference type="Pfam" id="PF07603">
    <property type="entry name" value="Lcl_C"/>
    <property type="match status" value="1"/>
</dbReference>
<reference evidence="2" key="2">
    <citation type="submission" date="2020-09" db="EMBL/GenBank/DDBJ databases">
        <authorList>
            <person name="Sun Q."/>
            <person name="Kim S."/>
        </authorList>
    </citation>
    <scope>NUCLEOTIDE SEQUENCE</scope>
    <source>
        <strain evidence="2">KCTC 32437</strain>
    </source>
</reference>